<evidence type="ECO:0000259" key="5">
    <source>
        <dbReference type="PROSITE" id="PS50977"/>
    </source>
</evidence>
<dbReference type="Pfam" id="PF17940">
    <property type="entry name" value="TetR_C_31"/>
    <property type="match status" value="1"/>
</dbReference>
<dbReference type="PROSITE" id="PS50977">
    <property type="entry name" value="HTH_TETR_2"/>
    <property type="match status" value="1"/>
</dbReference>
<dbReference type="InterPro" id="IPR036271">
    <property type="entry name" value="Tet_transcr_reg_TetR-rel_C_sf"/>
</dbReference>
<reference evidence="6 7" key="1">
    <citation type="submission" date="2018-03" db="EMBL/GenBank/DDBJ databases">
        <authorList>
            <person name="Keele B.F."/>
        </authorList>
    </citation>
    <scope>NUCLEOTIDE SEQUENCE [LARGE SCALE GENOMIC DNA]</scope>
    <source>
        <strain evidence="6 7">IB-3</strain>
    </source>
</reference>
<evidence type="ECO:0000256" key="3">
    <source>
        <dbReference type="ARBA" id="ARBA00023163"/>
    </source>
</evidence>
<dbReference type="InterPro" id="IPR001647">
    <property type="entry name" value="HTH_TetR"/>
</dbReference>
<dbReference type="PANTHER" id="PTHR30055:SF234">
    <property type="entry name" value="HTH-TYPE TRANSCRIPTIONAL REGULATOR BETI"/>
    <property type="match status" value="1"/>
</dbReference>
<gene>
    <name evidence="6" type="ORF">C7S10_11255</name>
</gene>
<dbReference type="SUPFAM" id="SSF46689">
    <property type="entry name" value="Homeodomain-like"/>
    <property type="match status" value="1"/>
</dbReference>
<evidence type="ECO:0000256" key="2">
    <source>
        <dbReference type="ARBA" id="ARBA00023125"/>
    </source>
</evidence>
<feature type="DNA-binding region" description="H-T-H motif" evidence="4">
    <location>
        <begin position="62"/>
        <end position="81"/>
    </location>
</feature>
<feature type="domain" description="HTH tetR-type" evidence="5">
    <location>
        <begin position="39"/>
        <end position="99"/>
    </location>
</feature>
<dbReference type="Proteomes" id="UP000244867">
    <property type="component" value="Unassembled WGS sequence"/>
</dbReference>
<dbReference type="GO" id="GO:0003700">
    <property type="term" value="F:DNA-binding transcription factor activity"/>
    <property type="evidence" value="ECO:0007669"/>
    <property type="project" value="TreeGrafter"/>
</dbReference>
<evidence type="ECO:0000313" key="6">
    <source>
        <dbReference type="EMBL" id="PUA80966.1"/>
    </source>
</evidence>
<dbReference type="InterPro" id="IPR009057">
    <property type="entry name" value="Homeodomain-like_sf"/>
</dbReference>
<dbReference type="AlphaFoldDB" id="A0A2R7YY87"/>
<dbReference type="GO" id="GO:0000976">
    <property type="term" value="F:transcription cis-regulatory region binding"/>
    <property type="evidence" value="ECO:0007669"/>
    <property type="project" value="TreeGrafter"/>
</dbReference>
<organism evidence="6 7">
    <name type="scientific">Nocardioides currus</name>
    <dbReference type="NCBI Taxonomy" id="2133958"/>
    <lineage>
        <taxon>Bacteria</taxon>
        <taxon>Bacillati</taxon>
        <taxon>Actinomycetota</taxon>
        <taxon>Actinomycetes</taxon>
        <taxon>Propionibacteriales</taxon>
        <taxon>Nocardioidaceae</taxon>
        <taxon>Nocardioides</taxon>
    </lineage>
</organism>
<keyword evidence="1" id="KW-0805">Transcription regulation</keyword>
<protein>
    <submittedName>
        <fullName evidence="6">TetR family transcriptional regulator</fullName>
    </submittedName>
</protein>
<accession>A0A2R7YY87</accession>
<evidence type="ECO:0000256" key="1">
    <source>
        <dbReference type="ARBA" id="ARBA00023015"/>
    </source>
</evidence>
<dbReference type="InterPro" id="IPR050109">
    <property type="entry name" value="HTH-type_TetR-like_transc_reg"/>
</dbReference>
<dbReference type="Gene3D" id="1.10.357.10">
    <property type="entry name" value="Tetracycline Repressor, domain 2"/>
    <property type="match status" value="1"/>
</dbReference>
<keyword evidence="7" id="KW-1185">Reference proteome</keyword>
<proteinExistence type="predicted"/>
<dbReference type="EMBL" id="PYXZ01000004">
    <property type="protein sequence ID" value="PUA80966.1"/>
    <property type="molecule type" value="Genomic_DNA"/>
</dbReference>
<comment type="caution">
    <text evidence="6">The sequence shown here is derived from an EMBL/GenBank/DDBJ whole genome shotgun (WGS) entry which is preliminary data.</text>
</comment>
<dbReference type="InterPro" id="IPR041583">
    <property type="entry name" value="TetR_C_31"/>
</dbReference>
<dbReference type="SUPFAM" id="SSF48498">
    <property type="entry name" value="Tetracyclin repressor-like, C-terminal domain"/>
    <property type="match status" value="1"/>
</dbReference>
<evidence type="ECO:0000313" key="7">
    <source>
        <dbReference type="Proteomes" id="UP000244867"/>
    </source>
</evidence>
<keyword evidence="3" id="KW-0804">Transcription</keyword>
<dbReference type="PANTHER" id="PTHR30055">
    <property type="entry name" value="HTH-TYPE TRANSCRIPTIONAL REGULATOR RUTR"/>
    <property type="match status" value="1"/>
</dbReference>
<dbReference type="OrthoDB" id="7506349at2"/>
<keyword evidence="2 4" id="KW-0238">DNA-binding</keyword>
<evidence type="ECO:0000256" key="4">
    <source>
        <dbReference type="PROSITE-ProRule" id="PRU00335"/>
    </source>
</evidence>
<sequence length="229" mass="24203">MCRRYAAPPPCASRPVVSCLTHQGGGDMTESDAAPRALSARRRQILEAAITVLAGQGWRGLTHRAIDRAAGLPEGSSSAYYRSRSALQTAMADFVVGQLATDVEALAAELEECPGDHDRAVAATTATFRRWLDESDLLTARLELTLAAARDDDLAAQLRDSREGLTSIVGDILARGGHPRTDAVSGTIVAAVDGVLISALLRPPAHRARFVADSLDLLLGSLVEGRPAE</sequence>
<name>A0A2R7YY87_9ACTN</name>